<evidence type="ECO:0000313" key="3">
    <source>
        <dbReference type="Proteomes" id="UP000295043"/>
    </source>
</evidence>
<protein>
    <submittedName>
        <fullName evidence="2">Uncharacterized protein</fullName>
    </submittedName>
</protein>
<dbReference type="AlphaFoldDB" id="A0A4R2AVJ7"/>
<feature type="region of interest" description="Disordered" evidence="1">
    <location>
        <begin position="37"/>
        <end position="115"/>
    </location>
</feature>
<name>A0A4R2AVJ7_9HYPH</name>
<accession>A0A4R2AVJ7</accession>
<dbReference type="EMBL" id="SLVU01000036">
    <property type="protein sequence ID" value="TCN17988.1"/>
    <property type="molecule type" value="Genomic_DNA"/>
</dbReference>
<evidence type="ECO:0000256" key="1">
    <source>
        <dbReference type="SAM" id="MobiDB-lite"/>
    </source>
</evidence>
<sequence length="188" mass="20765">MTERGYRSLRWPLVSISEIPVAVRLRYPIVGRPREFERSSATGGEEAKAHGASRPPPRRAELNRNLRAPGPGDTANRNGATRSVMAKARSRMPSRTPAYRSKPTIIGNGRHNPLSNRTRSPFQPAMSWHTLVLSNSSRVGGSQLRLTPIWGDADLKALAREVEEQASHLSSSSVPKVADTEKLRRPCI</sequence>
<gene>
    <name evidence="2" type="ORF">EV184_13635</name>
</gene>
<comment type="caution">
    <text evidence="2">The sequence shown here is derived from an EMBL/GenBank/DDBJ whole genome shotgun (WGS) entry which is preliminary data.</text>
</comment>
<proteinExistence type="predicted"/>
<feature type="region of interest" description="Disordered" evidence="1">
    <location>
        <begin position="165"/>
        <end position="188"/>
    </location>
</feature>
<organism evidence="2 3">
    <name type="scientific">Sinorhizobium americanum</name>
    <dbReference type="NCBI Taxonomy" id="194963"/>
    <lineage>
        <taxon>Bacteria</taxon>
        <taxon>Pseudomonadati</taxon>
        <taxon>Pseudomonadota</taxon>
        <taxon>Alphaproteobacteria</taxon>
        <taxon>Hyphomicrobiales</taxon>
        <taxon>Rhizobiaceae</taxon>
        <taxon>Sinorhizobium/Ensifer group</taxon>
        <taxon>Sinorhizobium</taxon>
    </lineage>
</organism>
<reference evidence="2 3" key="1">
    <citation type="submission" date="2019-03" db="EMBL/GenBank/DDBJ databases">
        <title>Genomic Encyclopedia of Type Strains, Phase IV (KMG-V): Genome sequencing to study the core and pangenomes of soil and plant-associated prokaryotes.</title>
        <authorList>
            <person name="Whitman W."/>
        </authorList>
    </citation>
    <scope>NUCLEOTIDE SEQUENCE [LARGE SCALE GENOMIC DNA]</scope>
    <source>
        <strain evidence="2 3">23C40</strain>
    </source>
</reference>
<evidence type="ECO:0000313" key="2">
    <source>
        <dbReference type="EMBL" id="TCN17988.1"/>
    </source>
</evidence>
<feature type="compositionally biased region" description="Basic and acidic residues" evidence="1">
    <location>
        <begin position="178"/>
        <end position="188"/>
    </location>
</feature>
<dbReference type="Proteomes" id="UP000295043">
    <property type="component" value="Unassembled WGS sequence"/>
</dbReference>